<accession>A0ABN7WDG4</accession>
<dbReference type="EMBL" id="CAJVQB010040360">
    <property type="protein sequence ID" value="CAG8828315.1"/>
    <property type="molecule type" value="Genomic_DNA"/>
</dbReference>
<protein>
    <submittedName>
        <fullName evidence="5">38088_t:CDS:1</fullName>
    </submittedName>
</protein>
<keyword evidence="3" id="KW-0413">Isomerase</keyword>
<name>A0ABN7WDG4_GIGMA</name>
<dbReference type="PANTHER" id="PTHR13710">
    <property type="entry name" value="DNA HELICASE RECQ FAMILY MEMBER"/>
    <property type="match status" value="1"/>
</dbReference>
<evidence type="ECO:0000313" key="5">
    <source>
        <dbReference type="EMBL" id="CAG8828315.1"/>
    </source>
</evidence>
<dbReference type="PANTHER" id="PTHR13710:SF153">
    <property type="entry name" value="RECQ-LIKE DNA HELICASE BLM"/>
    <property type="match status" value="1"/>
</dbReference>
<evidence type="ECO:0000256" key="2">
    <source>
        <dbReference type="ARBA" id="ARBA00023125"/>
    </source>
</evidence>
<comment type="similarity">
    <text evidence="1">Belongs to the helicase family. RecQ subfamily.</text>
</comment>
<keyword evidence="4" id="KW-0539">Nucleus</keyword>
<gene>
    <name evidence="5" type="ORF">GMARGA_LOCUS29663</name>
</gene>
<organism evidence="5 6">
    <name type="scientific">Gigaspora margarita</name>
    <dbReference type="NCBI Taxonomy" id="4874"/>
    <lineage>
        <taxon>Eukaryota</taxon>
        <taxon>Fungi</taxon>
        <taxon>Fungi incertae sedis</taxon>
        <taxon>Mucoromycota</taxon>
        <taxon>Glomeromycotina</taxon>
        <taxon>Glomeromycetes</taxon>
        <taxon>Diversisporales</taxon>
        <taxon>Gigasporaceae</taxon>
        <taxon>Gigaspora</taxon>
    </lineage>
</organism>
<sequence length="224" mass="26076">NWKNSQLKLISATTAFGMGLNVNDICAVIHTIFPMFIDALVQETGHASRDEMVAKNVIIYSSSDIRTLLLIISQGRPSNKKTCSETNSSVNVMQWYEYLQKKQNSIFEIVAYCESVYECHQQQAYQNDACWYNIETETRQIVKIVNQVVSQQLLFGPSWPYIKLDDILDIFMGDHSKTRESKIFVRAIDITWSNSIQDRIEKIVNTYWYRKCGDYFYEKEKESS</sequence>
<proteinExistence type="inferred from homology"/>
<dbReference type="InterPro" id="IPR027417">
    <property type="entry name" value="P-loop_NTPase"/>
</dbReference>
<comment type="caution">
    <text evidence="5">The sequence shown here is derived from an EMBL/GenBank/DDBJ whole genome shotgun (WGS) entry which is preliminary data.</text>
</comment>
<evidence type="ECO:0000313" key="6">
    <source>
        <dbReference type="Proteomes" id="UP000789901"/>
    </source>
</evidence>
<evidence type="ECO:0000256" key="4">
    <source>
        <dbReference type="ARBA" id="ARBA00023242"/>
    </source>
</evidence>
<keyword evidence="2" id="KW-0238">DNA-binding</keyword>
<feature type="non-terminal residue" evidence="5">
    <location>
        <position position="1"/>
    </location>
</feature>
<reference evidence="5 6" key="1">
    <citation type="submission" date="2021-06" db="EMBL/GenBank/DDBJ databases">
        <authorList>
            <person name="Kallberg Y."/>
            <person name="Tangrot J."/>
            <person name="Rosling A."/>
        </authorList>
    </citation>
    <scope>NUCLEOTIDE SEQUENCE [LARGE SCALE GENOMIC DNA]</scope>
    <source>
        <strain evidence="5 6">120-4 pot B 10/14</strain>
    </source>
</reference>
<evidence type="ECO:0000256" key="1">
    <source>
        <dbReference type="ARBA" id="ARBA00005446"/>
    </source>
</evidence>
<dbReference type="Proteomes" id="UP000789901">
    <property type="component" value="Unassembled WGS sequence"/>
</dbReference>
<evidence type="ECO:0000256" key="3">
    <source>
        <dbReference type="ARBA" id="ARBA00023235"/>
    </source>
</evidence>
<dbReference type="Gene3D" id="3.40.50.300">
    <property type="entry name" value="P-loop containing nucleotide triphosphate hydrolases"/>
    <property type="match status" value="1"/>
</dbReference>
<dbReference type="SUPFAM" id="SSF52540">
    <property type="entry name" value="P-loop containing nucleoside triphosphate hydrolases"/>
    <property type="match status" value="1"/>
</dbReference>
<keyword evidence="6" id="KW-1185">Reference proteome</keyword>